<dbReference type="PANTHER" id="PTHR40980">
    <property type="entry name" value="PLUG DOMAIN-CONTAINING PROTEIN"/>
    <property type="match status" value="1"/>
</dbReference>
<gene>
    <name evidence="7" type="ORF">SAMN02745171_00569</name>
</gene>
<accession>A0A1T4LXS8</accession>
<evidence type="ECO:0000313" key="7">
    <source>
        <dbReference type="EMBL" id="SJZ59328.1"/>
    </source>
</evidence>
<dbReference type="EMBL" id="FUXE01000004">
    <property type="protein sequence ID" value="SJZ59328.1"/>
    <property type="molecule type" value="Genomic_DNA"/>
</dbReference>
<feature type="domain" description="Outer membrane protein beta-barrel" evidence="6">
    <location>
        <begin position="390"/>
        <end position="799"/>
    </location>
</feature>
<dbReference type="AlphaFoldDB" id="A0A1T4LXS8"/>
<evidence type="ECO:0000256" key="2">
    <source>
        <dbReference type="ARBA" id="ARBA00023136"/>
    </source>
</evidence>
<proteinExistence type="predicted"/>
<evidence type="ECO:0000313" key="8">
    <source>
        <dbReference type="Proteomes" id="UP000190121"/>
    </source>
</evidence>
<dbReference type="GO" id="GO:0009279">
    <property type="term" value="C:cell outer membrane"/>
    <property type="evidence" value="ECO:0007669"/>
    <property type="project" value="UniProtKB-SubCell"/>
</dbReference>
<dbReference type="Gene3D" id="2.170.130.10">
    <property type="entry name" value="TonB-dependent receptor, plug domain"/>
    <property type="match status" value="1"/>
</dbReference>
<feature type="region of interest" description="Disordered" evidence="4">
    <location>
        <begin position="837"/>
        <end position="856"/>
    </location>
</feature>
<dbReference type="InterPro" id="IPR037066">
    <property type="entry name" value="Plug_dom_sf"/>
</dbReference>
<organism evidence="7 8">
    <name type="scientific">Porphyromonas circumdentaria</name>
    <dbReference type="NCBI Taxonomy" id="29524"/>
    <lineage>
        <taxon>Bacteria</taxon>
        <taxon>Pseudomonadati</taxon>
        <taxon>Bacteroidota</taxon>
        <taxon>Bacteroidia</taxon>
        <taxon>Bacteroidales</taxon>
        <taxon>Porphyromonadaceae</taxon>
        <taxon>Porphyromonas</taxon>
    </lineage>
</organism>
<dbReference type="PANTHER" id="PTHR40980:SF4">
    <property type="entry name" value="TONB-DEPENDENT RECEPTOR-LIKE BETA-BARREL DOMAIN-CONTAINING PROTEIN"/>
    <property type="match status" value="1"/>
</dbReference>
<sequence length="856" mass="95785">MMKRSKTHSMAMIGLLSLILGLFTPEQGKAQRQEITLKGVIMDSVTNETIPYATIAITPMRGAQQLETLQQVTDDMGRFAVLVPSAEEYSLLASFVGKKMNPLKVSYERVQSGAMVRVRMQDRTEELSTVTVTAARPLVRIDADRIAYNVTDDPMSKSENLRDMLRKVPLVTVDGEGNVQVKGSSNFRIYLNGKPSSMMSSNPKEVLRSIPATSIKKVEVITDPGVKYDAEGVNAILNIVTDSTSLEGYTGTLSFNASPLQPYLSPSLFFTGKIGKLGITTNYSYWDYRTTISTETHTDIDFTHGKQRELSRMPDNKAHGHYGSLNLTYDFNPKNLLSADVSFNLYDSKNRTLSENRLTQTTGVLQDAYEGNTHNKSHSGSIEANIDYQHSTDRENELLTLSYRLMHSPSGSEQNMDLNYTHRGGVAIVSPLPLQQRSHSRAALNEHTVQIDYTRPFGTVHLIDVGAKTIFRRGSSHSTYELFNPIQQTWEKGSLFGQHVGIASAPMKYQQDIYGIYANYTAKLTDFTLIAGVRGEYGIYNVRFDDLEGANFSRTFLDLVPQVTLSYQLSNMQQLKLSYNYRVARPNIRQLNPYRTQQSPTLISEGNPDINNSKMHHLNLSYNYYSQKFTLMASLQGGYSNDNITQIMYLDKENPTIVHASWGNYGTSRNMGGNVFINYTPKPWLRIYANGNLTHYYFEARNQKNPQGEAYTNSQQGFGGVSYLGATITLPKKWTVGLNGGFFAQEPRLGHSSVYGTWHNMSLSKALFKNRLTLSAFVNNPFMPYQTFRVTTTAPGFRGEVAVKQFMFNGGIGISYNFGQMKSQIRKVQRTIVNDDLSKAKGSESQQGIGQGQGGK</sequence>
<evidence type="ECO:0000259" key="6">
    <source>
        <dbReference type="Pfam" id="PF14905"/>
    </source>
</evidence>
<evidence type="ECO:0000256" key="3">
    <source>
        <dbReference type="ARBA" id="ARBA00023237"/>
    </source>
</evidence>
<reference evidence="8" key="1">
    <citation type="submission" date="2017-02" db="EMBL/GenBank/DDBJ databases">
        <authorList>
            <person name="Varghese N."/>
            <person name="Submissions S."/>
        </authorList>
    </citation>
    <scope>NUCLEOTIDE SEQUENCE [LARGE SCALE GENOMIC DNA]</scope>
    <source>
        <strain evidence="8">ATCC 51356</strain>
    </source>
</reference>
<dbReference type="Proteomes" id="UP000190121">
    <property type="component" value="Unassembled WGS sequence"/>
</dbReference>
<comment type="subcellular location">
    <subcellularLocation>
        <location evidence="1">Cell outer membrane</location>
    </subcellularLocation>
</comment>
<dbReference type="InterPro" id="IPR012910">
    <property type="entry name" value="Plug_dom"/>
</dbReference>
<dbReference type="Pfam" id="PF07715">
    <property type="entry name" value="Plug"/>
    <property type="match status" value="1"/>
</dbReference>
<dbReference type="InterPro" id="IPR008969">
    <property type="entry name" value="CarboxyPept-like_regulatory"/>
</dbReference>
<dbReference type="Pfam" id="PF14905">
    <property type="entry name" value="OMP_b-brl_3"/>
    <property type="match status" value="1"/>
</dbReference>
<name>A0A1T4LXS8_9PORP</name>
<dbReference type="InterPro" id="IPR041700">
    <property type="entry name" value="OMP_b-brl_3"/>
</dbReference>
<keyword evidence="2" id="KW-0472">Membrane</keyword>
<keyword evidence="3" id="KW-0998">Cell outer membrane</keyword>
<feature type="domain" description="TonB-dependent receptor plug" evidence="5">
    <location>
        <begin position="156"/>
        <end position="234"/>
    </location>
</feature>
<evidence type="ECO:0000256" key="1">
    <source>
        <dbReference type="ARBA" id="ARBA00004442"/>
    </source>
</evidence>
<dbReference type="SUPFAM" id="SSF56935">
    <property type="entry name" value="Porins"/>
    <property type="match status" value="1"/>
</dbReference>
<protein>
    <submittedName>
        <fullName evidence="7">Outer membrane receptor proteins, mostly Fe transport</fullName>
    </submittedName>
</protein>
<dbReference type="STRING" id="29524.SAMN02745171_00569"/>
<keyword evidence="8" id="KW-1185">Reference proteome</keyword>
<evidence type="ECO:0000256" key="4">
    <source>
        <dbReference type="SAM" id="MobiDB-lite"/>
    </source>
</evidence>
<dbReference type="Gene3D" id="2.40.170.20">
    <property type="entry name" value="TonB-dependent receptor, beta-barrel domain"/>
    <property type="match status" value="1"/>
</dbReference>
<dbReference type="SUPFAM" id="SSF49464">
    <property type="entry name" value="Carboxypeptidase regulatory domain-like"/>
    <property type="match status" value="1"/>
</dbReference>
<dbReference type="InterPro" id="IPR036942">
    <property type="entry name" value="Beta-barrel_TonB_sf"/>
</dbReference>
<keyword evidence="7" id="KW-0675">Receptor</keyword>
<evidence type="ECO:0000259" key="5">
    <source>
        <dbReference type="Pfam" id="PF07715"/>
    </source>
</evidence>